<dbReference type="STRING" id="89524.SAMN05444370_1358"/>
<dbReference type="PANTHER" id="PTHR30290">
    <property type="entry name" value="PERIPLASMIC BINDING COMPONENT OF ABC TRANSPORTER"/>
    <property type="match status" value="1"/>
</dbReference>
<comment type="similarity">
    <text evidence="2">Belongs to the bacterial solute-binding protein 5 family.</text>
</comment>
<dbReference type="EMBL" id="FNQM01000035">
    <property type="protein sequence ID" value="SEB03843.1"/>
    <property type="molecule type" value="Genomic_DNA"/>
</dbReference>
<dbReference type="RefSeq" id="WP_093256557.1">
    <property type="nucleotide sequence ID" value="NZ_FNQM01000035.1"/>
</dbReference>
<gene>
    <name evidence="6" type="ORF">SAMN05444370_1358</name>
</gene>
<evidence type="ECO:0000256" key="4">
    <source>
        <dbReference type="SAM" id="SignalP"/>
    </source>
</evidence>
<dbReference type="Gene3D" id="3.90.76.10">
    <property type="entry name" value="Dipeptide-binding Protein, Domain 1"/>
    <property type="match status" value="1"/>
</dbReference>
<dbReference type="OrthoDB" id="9803988at2"/>
<dbReference type="InterPro" id="IPR000914">
    <property type="entry name" value="SBP_5_dom"/>
</dbReference>
<dbReference type="InterPro" id="IPR039424">
    <property type="entry name" value="SBP_5"/>
</dbReference>
<feature type="signal peptide" evidence="4">
    <location>
        <begin position="1"/>
        <end position="22"/>
    </location>
</feature>
<dbReference type="InterPro" id="IPR030678">
    <property type="entry name" value="Peptide/Ni-bd"/>
</dbReference>
<evidence type="ECO:0000256" key="1">
    <source>
        <dbReference type="ARBA" id="ARBA00004418"/>
    </source>
</evidence>
<dbReference type="GO" id="GO:0015833">
    <property type="term" value="P:peptide transport"/>
    <property type="evidence" value="ECO:0007669"/>
    <property type="project" value="TreeGrafter"/>
</dbReference>
<dbReference type="PANTHER" id="PTHR30290:SF38">
    <property type="entry name" value="D,D-DIPEPTIDE-BINDING PERIPLASMIC PROTEIN DDPA-RELATED"/>
    <property type="match status" value="1"/>
</dbReference>
<keyword evidence="7" id="KW-1185">Reference proteome</keyword>
<dbReference type="Gene3D" id="3.40.190.10">
    <property type="entry name" value="Periplasmic binding protein-like II"/>
    <property type="match status" value="1"/>
</dbReference>
<dbReference type="Pfam" id="PF00496">
    <property type="entry name" value="SBP_bac_5"/>
    <property type="match status" value="1"/>
</dbReference>
<dbReference type="GO" id="GO:0030288">
    <property type="term" value="C:outer membrane-bounded periplasmic space"/>
    <property type="evidence" value="ECO:0007669"/>
    <property type="project" value="UniProtKB-ARBA"/>
</dbReference>
<proteinExistence type="inferred from homology"/>
<evidence type="ECO:0000313" key="7">
    <source>
        <dbReference type="Proteomes" id="UP000198703"/>
    </source>
</evidence>
<reference evidence="6 7" key="1">
    <citation type="submission" date="2016-10" db="EMBL/GenBank/DDBJ databases">
        <authorList>
            <person name="de Groot N.N."/>
        </authorList>
    </citation>
    <scope>NUCLEOTIDE SEQUENCE [LARGE SCALE GENOMIC DNA]</scope>
    <source>
        <strain evidence="6 7">DSM 15345</strain>
    </source>
</reference>
<dbReference type="SUPFAM" id="SSF53850">
    <property type="entry name" value="Periplasmic binding protein-like II"/>
    <property type="match status" value="1"/>
</dbReference>
<accession>A0A1H4G2K7</accession>
<evidence type="ECO:0000313" key="6">
    <source>
        <dbReference type="EMBL" id="SEB03843.1"/>
    </source>
</evidence>
<dbReference type="Proteomes" id="UP000198703">
    <property type="component" value="Unassembled WGS sequence"/>
</dbReference>
<evidence type="ECO:0000256" key="3">
    <source>
        <dbReference type="ARBA" id="ARBA00022729"/>
    </source>
</evidence>
<dbReference type="PIRSF" id="PIRSF002741">
    <property type="entry name" value="MppA"/>
    <property type="match status" value="1"/>
</dbReference>
<organism evidence="6 7">
    <name type="scientific">Rubrimonas cliftonensis</name>
    <dbReference type="NCBI Taxonomy" id="89524"/>
    <lineage>
        <taxon>Bacteria</taxon>
        <taxon>Pseudomonadati</taxon>
        <taxon>Pseudomonadota</taxon>
        <taxon>Alphaproteobacteria</taxon>
        <taxon>Rhodobacterales</taxon>
        <taxon>Paracoccaceae</taxon>
        <taxon>Rubrimonas</taxon>
    </lineage>
</organism>
<sequence length="509" mass="57663">MTPRAVLISAVAAAALGAPAGAQTLRVALPTFISNFDPQDQTGNDGAPVLYQVYDTLIERDPFASPLAFRPGLATAWRRIEPTVWELTLREGVRMHDGTVMDAEDVAFSLNRMFHHEDPEFFGAWGRWFYNFRDVEVVDPLTVRIHTHREEPLFETLISARSAGITSKEHYEGRAFEDAANEPVGSGPYRVVAFTPRDSAAMERFADHWGEPAPFERLEFQRVEEVASRVTGMVNGEFDIVANIPPDQEGALKVEGVATMGVTWPMFHVWIIRQTTPPTDDARVRKAMRLCTDRQALVDGLWGGKGHVPTAHQFEEYGAPFYMPDLALVRHDPEEARRLLAEAGYDGQPIVAQFTESYYLYGDLAAQVIQQQWAECGLNLVLDQIESYDYDKLDIRAWSNPMYYPDPMGAMDTHWSTNSWTYSRDLWKPSHPEWAATYEQARYGVDVEARKTAYRKLLELAEEESGWVLLYEPHEVYGMRADIAFEPPKAHRPYVLPLRAGQITFGAQN</sequence>
<evidence type="ECO:0000259" key="5">
    <source>
        <dbReference type="Pfam" id="PF00496"/>
    </source>
</evidence>
<dbReference type="GO" id="GO:0043190">
    <property type="term" value="C:ATP-binding cassette (ABC) transporter complex"/>
    <property type="evidence" value="ECO:0007669"/>
    <property type="project" value="InterPro"/>
</dbReference>
<keyword evidence="3 4" id="KW-0732">Signal</keyword>
<protein>
    <submittedName>
        <fullName evidence="6">Peptide/nickel transport system substrate-binding protein</fullName>
    </submittedName>
</protein>
<dbReference type="AlphaFoldDB" id="A0A1H4G2K7"/>
<name>A0A1H4G2K7_9RHOB</name>
<evidence type="ECO:0000256" key="2">
    <source>
        <dbReference type="ARBA" id="ARBA00005695"/>
    </source>
</evidence>
<feature type="chain" id="PRO_5011502086" evidence="4">
    <location>
        <begin position="23"/>
        <end position="509"/>
    </location>
</feature>
<dbReference type="Gene3D" id="3.10.105.10">
    <property type="entry name" value="Dipeptide-binding Protein, Domain 3"/>
    <property type="match status" value="1"/>
</dbReference>
<dbReference type="GO" id="GO:1904680">
    <property type="term" value="F:peptide transmembrane transporter activity"/>
    <property type="evidence" value="ECO:0007669"/>
    <property type="project" value="TreeGrafter"/>
</dbReference>
<feature type="domain" description="Solute-binding protein family 5" evidence="5">
    <location>
        <begin position="69"/>
        <end position="420"/>
    </location>
</feature>
<comment type="subcellular location">
    <subcellularLocation>
        <location evidence="1">Periplasm</location>
    </subcellularLocation>
</comment>